<evidence type="ECO:0000256" key="3">
    <source>
        <dbReference type="PIRSR" id="PIRSR602401-1"/>
    </source>
</evidence>
<dbReference type="Pfam" id="PF00067">
    <property type="entry name" value="p450"/>
    <property type="match status" value="1"/>
</dbReference>
<comment type="cofactor">
    <cofactor evidence="3">
        <name>heme</name>
        <dbReference type="ChEBI" id="CHEBI:30413"/>
    </cofactor>
</comment>
<proteinExistence type="inferred from homology"/>
<dbReference type="PRINTS" id="PR00463">
    <property type="entry name" value="EP450I"/>
</dbReference>
<dbReference type="AlphaFoldDB" id="A0AAE2BWI8"/>
<dbReference type="PROSITE" id="PS00086">
    <property type="entry name" value="CYTOCHROME_P450"/>
    <property type="match status" value="1"/>
</dbReference>
<evidence type="ECO:0000313" key="6">
    <source>
        <dbReference type="EMBL" id="KAK4400324.1"/>
    </source>
</evidence>
<accession>A0AAE2BWI8</accession>
<evidence type="ECO:0000256" key="5">
    <source>
        <dbReference type="SAM" id="MobiDB-lite"/>
    </source>
</evidence>
<feature type="compositionally biased region" description="Acidic residues" evidence="5">
    <location>
        <begin position="503"/>
        <end position="515"/>
    </location>
</feature>
<dbReference type="InterPro" id="IPR036396">
    <property type="entry name" value="Cyt_P450_sf"/>
</dbReference>
<name>A0AAE2BWI8_9LAMI</name>
<keyword evidence="4" id="KW-0503">Monooxygenase</keyword>
<dbReference type="PRINTS" id="PR00385">
    <property type="entry name" value="P450"/>
</dbReference>
<dbReference type="GO" id="GO:0016705">
    <property type="term" value="F:oxidoreductase activity, acting on paired donors, with incorporation or reduction of molecular oxygen"/>
    <property type="evidence" value="ECO:0007669"/>
    <property type="project" value="InterPro"/>
</dbReference>
<organism evidence="6 7">
    <name type="scientific">Sesamum angolense</name>
    <dbReference type="NCBI Taxonomy" id="2727404"/>
    <lineage>
        <taxon>Eukaryota</taxon>
        <taxon>Viridiplantae</taxon>
        <taxon>Streptophyta</taxon>
        <taxon>Embryophyta</taxon>
        <taxon>Tracheophyta</taxon>
        <taxon>Spermatophyta</taxon>
        <taxon>Magnoliopsida</taxon>
        <taxon>eudicotyledons</taxon>
        <taxon>Gunneridae</taxon>
        <taxon>Pentapetalae</taxon>
        <taxon>asterids</taxon>
        <taxon>lamiids</taxon>
        <taxon>Lamiales</taxon>
        <taxon>Pedaliaceae</taxon>
        <taxon>Sesamum</taxon>
    </lineage>
</organism>
<dbReference type="EMBL" id="JACGWL010000006">
    <property type="protein sequence ID" value="KAK4400324.1"/>
    <property type="molecule type" value="Genomic_DNA"/>
</dbReference>
<keyword evidence="2 4" id="KW-0560">Oxidoreductase</keyword>
<dbReference type="GO" id="GO:0020037">
    <property type="term" value="F:heme binding"/>
    <property type="evidence" value="ECO:0007669"/>
    <property type="project" value="InterPro"/>
</dbReference>
<gene>
    <name evidence="6" type="ORF">Sango_1138500</name>
</gene>
<reference evidence="6" key="2">
    <citation type="journal article" date="2024" name="Plant">
        <title>Genomic evolution and insights into agronomic trait innovations of Sesamum species.</title>
        <authorList>
            <person name="Miao H."/>
            <person name="Wang L."/>
            <person name="Qu L."/>
            <person name="Liu H."/>
            <person name="Sun Y."/>
            <person name="Le M."/>
            <person name="Wang Q."/>
            <person name="Wei S."/>
            <person name="Zheng Y."/>
            <person name="Lin W."/>
            <person name="Duan Y."/>
            <person name="Cao H."/>
            <person name="Xiong S."/>
            <person name="Wang X."/>
            <person name="Wei L."/>
            <person name="Li C."/>
            <person name="Ma Q."/>
            <person name="Ju M."/>
            <person name="Zhao R."/>
            <person name="Li G."/>
            <person name="Mu C."/>
            <person name="Tian Q."/>
            <person name="Mei H."/>
            <person name="Zhang T."/>
            <person name="Gao T."/>
            <person name="Zhang H."/>
        </authorList>
    </citation>
    <scope>NUCLEOTIDE SEQUENCE</scope>
    <source>
        <strain evidence="6">K16</strain>
    </source>
</reference>
<dbReference type="PANTHER" id="PTHR47951">
    <property type="entry name" value="OS08G0547900 PROTEIN"/>
    <property type="match status" value="1"/>
</dbReference>
<dbReference type="GO" id="GO:0004497">
    <property type="term" value="F:monooxygenase activity"/>
    <property type="evidence" value="ECO:0007669"/>
    <property type="project" value="UniProtKB-KW"/>
</dbReference>
<protein>
    <submittedName>
        <fullName evidence="6">Ferruginol synthase</fullName>
    </submittedName>
</protein>
<evidence type="ECO:0000256" key="4">
    <source>
        <dbReference type="RuleBase" id="RU000461"/>
    </source>
</evidence>
<keyword evidence="3 4" id="KW-0479">Metal-binding</keyword>
<evidence type="ECO:0000256" key="2">
    <source>
        <dbReference type="ARBA" id="ARBA00023002"/>
    </source>
</evidence>
<keyword evidence="7" id="KW-1185">Reference proteome</keyword>
<keyword evidence="3 4" id="KW-0349">Heme</keyword>
<dbReference type="PANTHER" id="PTHR47951:SF7">
    <property type="entry name" value="FLAVONOID 3',5'-HYDROXYLASE-LIKE ISOFORM X1"/>
    <property type="match status" value="1"/>
</dbReference>
<evidence type="ECO:0000256" key="1">
    <source>
        <dbReference type="ARBA" id="ARBA00004167"/>
    </source>
</evidence>
<keyword evidence="3 4" id="KW-0408">Iron</keyword>
<feature type="region of interest" description="Disordered" evidence="5">
    <location>
        <begin position="495"/>
        <end position="515"/>
    </location>
</feature>
<feature type="binding site" description="axial binding residue" evidence="3">
    <location>
        <position position="417"/>
    </location>
    <ligand>
        <name>heme</name>
        <dbReference type="ChEBI" id="CHEBI:30413"/>
    </ligand>
    <ligandPart>
        <name>Fe</name>
        <dbReference type="ChEBI" id="CHEBI:18248"/>
    </ligandPart>
</feature>
<dbReference type="Proteomes" id="UP001289374">
    <property type="component" value="Unassembled WGS sequence"/>
</dbReference>
<sequence length="529" mass="58927">MDQYYTAIVSALVMCIIWCIKTSLNPARRTRPLPPGPRGLPILGYLPFLGNNLLHQFADLAQRYGPIYKLYLGNKLCVVINSPSLVKEVVRDQDSIFADRDANIAALAATYGGKDISFSSLNSEWRTMRKIFVREVLSNKSLQGSYNLRKEEVRKAISRVYKDAGKPVHFGELSFRTEINVIMNLLWGGILEGEECERVGEEFREVVTKIVDLLGKPNIADFFPVLARFDIQGVKKEVEGYVKSMDRIYDDVIARCRKMLCGEIKREGKKDFLQVLLELQEKEDPEMPISLRQIKAIFMDVVGGGTDTSATTIEWVMANLLSNPKAMEKVQKELSEVVGLNNIVEEFHTPKLKYLEAVLKETMRLHPPVPLLVPRDPSIWECPSEFKPERFLDGNEKCDFSGNNFHYLPFGSGRRVCVGLPLAEKMLMYLLASLLHSFEWKLPDRETVDMSATFVIVLRKTTPLLAIPSPSVMKFDGVVIEGALFDATSDMDVGGGGGGGGAADEDTAGDGDGDGDDDGAIICVFLIPT</sequence>
<dbReference type="GO" id="GO:0016020">
    <property type="term" value="C:membrane"/>
    <property type="evidence" value="ECO:0007669"/>
    <property type="project" value="UniProtKB-SubCell"/>
</dbReference>
<comment type="subcellular location">
    <subcellularLocation>
        <location evidence="1">Membrane</location>
        <topology evidence="1">Single-pass membrane protein</topology>
    </subcellularLocation>
</comment>
<dbReference type="Gene3D" id="1.10.630.10">
    <property type="entry name" value="Cytochrome P450"/>
    <property type="match status" value="1"/>
</dbReference>
<comment type="caution">
    <text evidence="6">The sequence shown here is derived from an EMBL/GenBank/DDBJ whole genome shotgun (WGS) entry which is preliminary data.</text>
</comment>
<dbReference type="SUPFAM" id="SSF48264">
    <property type="entry name" value="Cytochrome P450"/>
    <property type="match status" value="1"/>
</dbReference>
<evidence type="ECO:0000313" key="7">
    <source>
        <dbReference type="Proteomes" id="UP001289374"/>
    </source>
</evidence>
<reference evidence="6" key="1">
    <citation type="submission" date="2020-06" db="EMBL/GenBank/DDBJ databases">
        <authorList>
            <person name="Li T."/>
            <person name="Hu X."/>
            <person name="Zhang T."/>
            <person name="Song X."/>
            <person name="Zhang H."/>
            <person name="Dai N."/>
            <person name="Sheng W."/>
            <person name="Hou X."/>
            <person name="Wei L."/>
        </authorList>
    </citation>
    <scope>NUCLEOTIDE SEQUENCE</scope>
    <source>
        <strain evidence="6">K16</strain>
        <tissue evidence="6">Leaf</tissue>
    </source>
</reference>
<dbReference type="InterPro" id="IPR017972">
    <property type="entry name" value="Cyt_P450_CS"/>
</dbReference>
<comment type="similarity">
    <text evidence="4">Belongs to the cytochrome P450 family.</text>
</comment>
<dbReference type="GO" id="GO:0005506">
    <property type="term" value="F:iron ion binding"/>
    <property type="evidence" value="ECO:0007669"/>
    <property type="project" value="InterPro"/>
</dbReference>
<dbReference type="InterPro" id="IPR001128">
    <property type="entry name" value="Cyt_P450"/>
</dbReference>
<dbReference type="InterPro" id="IPR002401">
    <property type="entry name" value="Cyt_P450_E_grp-I"/>
</dbReference>